<feature type="transmembrane region" description="Helical" evidence="1">
    <location>
        <begin position="136"/>
        <end position="153"/>
    </location>
</feature>
<reference evidence="2 3" key="1">
    <citation type="submission" date="2019-11" db="EMBL/GenBank/DDBJ databases">
        <title>Pedobacter sp. HMF7056 Genome sequencing and assembly.</title>
        <authorList>
            <person name="Kang H."/>
            <person name="Kim H."/>
            <person name="Joh K."/>
        </authorList>
    </citation>
    <scope>NUCLEOTIDE SEQUENCE [LARGE SCALE GENOMIC DNA]</scope>
    <source>
        <strain evidence="2 3">HMF7056</strain>
    </source>
</reference>
<organism evidence="2 3">
    <name type="scientific">Hufsiella ginkgonis</name>
    <dbReference type="NCBI Taxonomy" id="2695274"/>
    <lineage>
        <taxon>Bacteria</taxon>
        <taxon>Pseudomonadati</taxon>
        <taxon>Bacteroidota</taxon>
        <taxon>Sphingobacteriia</taxon>
        <taxon>Sphingobacteriales</taxon>
        <taxon>Sphingobacteriaceae</taxon>
        <taxon>Hufsiella</taxon>
    </lineage>
</organism>
<protein>
    <submittedName>
        <fullName evidence="2">DUF3667 domain-containing protein</fullName>
    </submittedName>
</protein>
<keyword evidence="3" id="KW-1185">Reference proteome</keyword>
<sequence>MNTHGHGNCKNCNSLLGGNYCQNCGQAAHIHRYTMRHVLHEVFHSVTHTDRSALTFLWQILMRPGEVARDLFAGKRQRYFNLFTFFVLCTAIFTLSVGFSHYYEILNTSPMHWGDKNPWKVQQQLAYELMTSHGKMLVFSFLPINSLFTWLFFRRSKLNFAEHLVYNTVVFSPYVLFIAVATLLVLADHHLAGAINSAIQLFLLVYTSIGNRQLFHNNWFLTITKTLIIRFLSLLLIWTGAIMIVMWGYV</sequence>
<keyword evidence="1" id="KW-1133">Transmembrane helix</keyword>
<keyword evidence="1" id="KW-0812">Transmembrane</keyword>
<gene>
    <name evidence="2" type="ORF">GS398_04650</name>
</gene>
<evidence type="ECO:0000256" key="1">
    <source>
        <dbReference type="SAM" id="Phobius"/>
    </source>
</evidence>
<feature type="transmembrane region" description="Helical" evidence="1">
    <location>
        <begin position="193"/>
        <end position="215"/>
    </location>
</feature>
<evidence type="ECO:0000313" key="2">
    <source>
        <dbReference type="EMBL" id="MXV14576.1"/>
    </source>
</evidence>
<comment type="caution">
    <text evidence="2">The sequence shown here is derived from an EMBL/GenBank/DDBJ whole genome shotgun (WGS) entry which is preliminary data.</text>
</comment>
<dbReference type="Proteomes" id="UP000451233">
    <property type="component" value="Unassembled WGS sequence"/>
</dbReference>
<feature type="transmembrane region" description="Helical" evidence="1">
    <location>
        <begin position="227"/>
        <end position="249"/>
    </location>
</feature>
<proteinExistence type="predicted"/>
<feature type="transmembrane region" description="Helical" evidence="1">
    <location>
        <begin position="165"/>
        <end position="187"/>
    </location>
</feature>
<dbReference type="Pfam" id="PF12412">
    <property type="entry name" value="DUF3667"/>
    <property type="match status" value="1"/>
</dbReference>
<name>A0A7K1XVN4_9SPHI</name>
<accession>A0A7K1XVN4</accession>
<feature type="transmembrane region" description="Helical" evidence="1">
    <location>
        <begin position="79"/>
        <end position="103"/>
    </location>
</feature>
<evidence type="ECO:0000313" key="3">
    <source>
        <dbReference type="Proteomes" id="UP000451233"/>
    </source>
</evidence>
<dbReference type="EMBL" id="WVHS01000001">
    <property type="protein sequence ID" value="MXV14576.1"/>
    <property type="molecule type" value="Genomic_DNA"/>
</dbReference>
<dbReference type="AlphaFoldDB" id="A0A7K1XVN4"/>
<dbReference type="InterPro" id="IPR022134">
    <property type="entry name" value="DUF3667"/>
</dbReference>
<dbReference type="RefSeq" id="WP_160905539.1">
    <property type="nucleotide sequence ID" value="NZ_WVHS01000001.1"/>
</dbReference>
<keyword evidence="1" id="KW-0472">Membrane</keyword>